<keyword evidence="3" id="KW-1185">Reference proteome</keyword>
<evidence type="ECO:0000313" key="3">
    <source>
        <dbReference type="Proteomes" id="UP001303473"/>
    </source>
</evidence>
<accession>A0AAN6N1G3</accession>
<protein>
    <recommendedName>
        <fullName evidence="4">BZIP domain-containing protein</fullName>
    </recommendedName>
</protein>
<comment type="caution">
    <text evidence="2">The sequence shown here is derived from an EMBL/GenBank/DDBJ whole genome shotgun (WGS) entry which is preliminary data.</text>
</comment>
<sequence length="357" mass="38486">MRRSPSAEPTKPNSTKRKGTRSVSTLTPVQLARKRANDREAQRAIRARTKEHIERLEREVQELRSAPNRQQPIDRAQQGEYQLLLRKNRELERQLKYYKTTFERLGLPLAPGGHGPYNPAVYCPPPNPAAVYDALDSVRGSGVSSRASSSFGAHATTPAEFSPAPASFAAGSPYQHLPTPEPCESAWALPPVCTSVPASSVASSPCSSTGRPDDFVPGYTPTSVPAPSMMDGGASGAIPLPQGPPLQISCMDDTGTKLEYAAAEDTDSGKAYYHLPNHTLLASETRVDNNMDMDNLGLRLWQSTDHAASYSHASHGPTSVPHSAAAAAPTSLPYHLHAQYMYAPPTTAAYYSQPRAI</sequence>
<dbReference type="PANTHER" id="PTHR37012:SF2">
    <property type="entry name" value="BZIP DOMAIN-CONTAINING PROTEIN-RELATED"/>
    <property type="match status" value="1"/>
</dbReference>
<name>A0AAN6N1G3_9PEZI</name>
<evidence type="ECO:0000313" key="2">
    <source>
        <dbReference type="EMBL" id="KAK3937411.1"/>
    </source>
</evidence>
<reference evidence="3" key="1">
    <citation type="journal article" date="2023" name="Mol. Phylogenet. Evol.">
        <title>Genome-scale phylogeny and comparative genomics of the fungal order Sordariales.</title>
        <authorList>
            <person name="Hensen N."/>
            <person name="Bonometti L."/>
            <person name="Westerberg I."/>
            <person name="Brannstrom I.O."/>
            <person name="Guillou S."/>
            <person name="Cros-Aarteil S."/>
            <person name="Calhoun S."/>
            <person name="Haridas S."/>
            <person name="Kuo A."/>
            <person name="Mondo S."/>
            <person name="Pangilinan J."/>
            <person name="Riley R."/>
            <person name="LaButti K."/>
            <person name="Andreopoulos B."/>
            <person name="Lipzen A."/>
            <person name="Chen C."/>
            <person name="Yan M."/>
            <person name="Daum C."/>
            <person name="Ng V."/>
            <person name="Clum A."/>
            <person name="Steindorff A."/>
            <person name="Ohm R.A."/>
            <person name="Martin F."/>
            <person name="Silar P."/>
            <person name="Natvig D.O."/>
            <person name="Lalanne C."/>
            <person name="Gautier V."/>
            <person name="Ament-Velasquez S.L."/>
            <person name="Kruys A."/>
            <person name="Hutchinson M.I."/>
            <person name="Powell A.J."/>
            <person name="Barry K."/>
            <person name="Miller A.N."/>
            <person name="Grigoriev I.V."/>
            <person name="Debuchy R."/>
            <person name="Gladieux P."/>
            <person name="Hiltunen Thoren M."/>
            <person name="Johannesson H."/>
        </authorList>
    </citation>
    <scope>NUCLEOTIDE SEQUENCE [LARGE SCALE GENOMIC DNA]</scope>
    <source>
        <strain evidence="3">CBS 340.73</strain>
    </source>
</reference>
<evidence type="ECO:0008006" key="4">
    <source>
        <dbReference type="Google" id="ProtNLM"/>
    </source>
</evidence>
<feature type="region of interest" description="Disordered" evidence="1">
    <location>
        <begin position="1"/>
        <end position="42"/>
    </location>
</feature>
<dbReference type="EMBL" id="MU853855">
    <property type="protein sequence ID" value="KAK3937411.1"/>
    <property type="molecule type" value="Genomic_DNA"/>
</dbReference>
<dbReference type="Proteomes" id="UP001303473">
    <property type="component" value="Unassembled WGS sequence"/>
</dbReference>
<evidence type="ECO:0000256" key="1">
    <source>
        <dbReference type="SAM" id="MobiDB-lite"/>
    </source>
</evidence>
<dbReference type="Gene3D" id="1.20.5.170">
    <property type="match status" value="1"/>
</dbReference>
<gene>
    <name evidence="2" type="ORF">QBC46DRAFT_411179</name>
</gene>
<organism evidence="2 3">
    <name type="scientific">Diplogelasinospora grovesii</name>
    <dbReference type="NCBI Taxonomy" id="303347"/>
    <lineage>
        <taxon>Eukaryota</taxon>
        <taxon>Fungi</taxon>
        <taxon>Dikarya</taxon>
        <taxon>Ascomycota</taxon>
        <taxon>Pezizomycotina</taxon>
        <taxon>Sordariomycetes</taxon>
        <taxon>Sordariomycetidae</taxon>
        <taxon>Sordariales</taxon>
        <taxon>Diplogelasinosporaceae</taxon>
        <taxon>Diplogelasinospora</taxon>
    </lineage>
</organism>
<dbReference type="PANTHER" id="PTHR37012">
    <property type="entry name" value="B-ZIP TRANSCRIPTION FACTOR (EUROFUNG)-RELATED"/>
    <property type="match status" value="1"/>
</dbReference>
<dbReference type="CDD" id="cd14688">
    <property type="entry name" value="bZIP_YAP"/>
    <property type="match status" value="1"/>
</dbReference>
<dbReference type="AlphaFoldDB" id="A0AAN6N1G3"/>
<proteinExistence type="predicted"/>